<feature type="non-terminal residue" evidence="2">
    <location>
        <position position="78"/>
    </location>
</feature>
<proteinExistence type="predicted"/>
<feature type="non-terminal residue" evidence="2">
    <location>
        <position position="1"/>
    </location>
</feature>
<dbReference type="AlphaFoldDB" id="A0A9N8VGT2"/>
<dbReference type="InterPro" id="IPR041188">
    <property type="entry name" value="HTH_ABP1_N"/>
</dbReference>
<dbReference type="InterPro" id="IPR009057">
    <property type="entry name" value="Homeodomain-like_sf"/>
</dbReference>
<accession>A0A9N8VGT2</accession>
<sequence>MPPDRQPKQRRSAISDDIKRQICEWAEANKNEKHHEIAQHFNEKNLNVKIDRSTVSKILKEKDKWKVVVSAEVSTKTF</sequence>
<keyword evidence="3" id="KW-1185">Reference proteome</keyword>
<feature type="domain" description="ARS-binding protein 1 N-terminal" evidence="1">
    <location>
        <begin position="10"/>
        <end position="62"/>
    </location>
</feature>
<dbReference type="Pfam" id="PF18107">
    <property type="entry name" value="HTH_ABP1_N"/>
    <property type="match status" value="1"/>
</dbReference>
<evidence type="ECO:0000313" key="2">
    <source>
        <dbReference type="EMBL" id="CAG8452571.1"/>
    </source>
</evidence>
<dbReference type="SUPFAM" id="SSF46689">
    <property type="entry name" value="Homeodomain-like"/>
    <property type="match status" value="1"/>
</dbReference>
<dbReference type="Proteomes" id="UP000789739">
    <property type="component" value="Unassembled WGS sequence"/>
</dbReference>
<reference evidence="2" key="1">
    <citation type="submission" date="2021-06" db="EMBL/GenBank/DDBJ databases">
        <authorList>
            <person name="Kallberg Y."/>
            <person name="Tangrot J."/>
            <person name="Rosling A."/>
        </authorList>
    </citation>
    <scope>NUCLEOTIDE SEQUENCE</scope>
    <source>
        <strain evidence="2">BR232B</strain>
    </source>
</reference>
<dbReference type="OrthoDB" id="2393631at2759"/>
<gene>
    <name evidence="2" type="ORF">PBRASI_LOCUS123</name>
</gene>
<dbReference type="Gene3D" id="1.10.10.60">
    <property type="entry name" value="Homeodomain-like"/>
    <property type="match status" value="1"/>
</dbReference>
<evidence type="ECO:0000259" key="1">
    <source>
        <dbReference type="Pfam" id="PF18107"/>
    </source>
</evidence>
<comment type="caution">
    <text evidence="2">The sequence shown here is derived from an EMBL/GenBank/DDBJ whole genome shotgun (WGS) entry which is preliminary data.</text>
</comment>
<protein>
    <submittedName>
        <fullName evidence="2">7076_t:CDS:1</fullName>
    </submittedName>
</protein>
<dbReference type="EMBL" id="CAJVPI010000005">
    <property type="protein sequence ID" value="CAG8452571.1"/>
    <property type="molecule type" value="Genomic_DNA"/>
</dbReference>
<name>A0A9N8VGT2_9GLOM</name>
<evidence type="ECO:0000313" key="3">
    <source>
        <dbReference type="Proteomes" id="UP000789739"/>
    </source>
</evidence>
<organism evidence="2 3">
    <name type="scientific">Paraglomus brasilianum</name>
    <dbReference type="NCBI Taxonomy" id="144538"/>
    <lineage>
        <taxon>Eukaryota</taxon>
        <taxon>Fungi</taxon>
        <taxon>Fungi incertae sedis</taxon>
        <taxon>Mucoromycota</taxon>
        <taxon>Glomeromycotina</taxon>
        <taxon>Glomeromycetes</taxon>
        <taxon>Paraglomerales</taxon>
        <taxon>Paraglomeraceae</taxon>
        <taxon>Paraglomus</taxon>
    </lineage>
</organism>